<dbReference type="eggNOG" id="KOG0865">
    <property type="taxonomic scope" value="Eukaryota"/>
</dbReference>
<dbReference type="Pfam" id="PF00254">
    <property type="entry name" value="FKBP_C"/>
    <property type="match status" value="1"/>
</dbReference>
<dbReference type="SUPFAM" id="SSF50891">
    <property type="entry name" value="Cyclophilin-like"/>
    <property type="match status" value="1"/>
</dbReference>
<dbReference type="AlphaFoldDB" id="B7GAC9"/>
<dbReference type="OMA" id="GPQFNDE"/>
<sequence>MSEDEAMWIDVSKAQDGGVKKKILQEAPDGATGPPPDGYEVTAHYTGTLTSDGSKFDSSVDRGKPFNFTIGQGQVIKGWDEGFASMKVGEKAMLEIRSDYGYGDSGSPPKIPGGATLNFEVELLGLKEKRKEKWEMSTQERLEVANKLKTEGTELFQQQKFKDAVALYEDAASYAVDEGISGNDVPDEERPLYVSCWSNAAFCYIKLKDWPEATRSCNNVLEIDTELASNVKALYRRGLARMKLGLLKEAKEDLMAAYKIDAVNKDVRKALTQLKEAVAESKRKEKAAFGGFFNKVDFYDDKKGPLIPNAKGDNPHVFFQIKQGEEDLGRVVMQLYRDITPKTSENFRCLCTGEKGVGKSDKPLYFKGSTFHRVIKDFMIQGGDFTAGNGTGGESIYGEKFDDENFVIKHTSGGLLSMANSGPGTNGSQFFITCKETPHLDNKHVVFGHVVEGMEVIQKIENTPTGASDKPVTEVTIEDCGEMPADYRP</sequence>
<dbReference type="EMBL" id="CM000624">
    <property type="protein sequence ID" value="EEC44352.1"/>
    <property type="molecule type" value="Genomic_DNA"/>
</dbReference>
<feature type="domain" description="PPIase cyclophilin-type" evidence="7">
    <location>
        <begin position="318"/>
        <end position="482"/>
    </location>
</feature>
<proteinExistence type="predicted"/>
<dbReference type="GO" id="GO:0006457">
    <property type="term" value="P:protein folding"/>
    <property type="evidence" value="ECO:0007669"/>
    <property type="project" value="InterPro"/>
</dbReference>
<evidence type="ECO:0000259" key="7">
    <source>
        <dbReference type="PROSITE" id="PS50072"/>
    </source>
</evidence>
<evidence type="ECO:0000256" key="1">
    <source>
        <dbReference type="ARBA" id="ARBA00000971"/>
    </source>
</evidence>
<dbReference type="InterPro" id="IPR011990">
    <property type="entry name" value="TPR-like_helical_dom_sf"/>
</dbReference>
<reference evidence="8 9" key="1">
    <citation type="journal article" date="2008" name="Nature">
        <title>The Phaeodactylum genome reveals the evolutionary history of diatom genomes.</title>
        <authorList>
            <person name="Bowler C."/>
            <person name="Allen A.E."/>
            <person name="Badger J.H."/>
            <person name="Grimwood J."/>
            <person name="Jabbari K."/>
            <person name="Kuo A."/>
            <person name="Maheswari U."/>
            <person name="Martens C."/>
            <person name="Maumus F."/>
            <person name="Otillar R.P."/>
            <person name="Rayko E."/>
            <person name="Salamov A."/>
            <person name="Vandepoele K."/>
            <person name="Beszteri B."/>
            <person name="Gruber A."/>
            <person name="Heijde M."/>
            <person name="Katinka M."/>
            <person name="Mock T."/>
            <person name="Valentin K."/>
            <person name="Verret F."/>
            <person name="Berges J.A."/>
            <person name="Brownlee C."/>
            <person name="Cadoret J.P."/>
            <person name="Chiovitti A."/>
            <person name="Choi C.J."/>
            <person name="Coesel S."/>
            <person name="De Martino A."/>
            <person name="Detter J.C."/>
            <person name="Durkin C."/>
            <person name="Falciatore A."/>
            <person name="Fournet J."/>
            <person name="Haruta M."/>
            <person name="Huysman M.J."/>
            <person name="Jenkins B.D."/>
            <person name="Jiroutova K."/>
            <person name="Jorgensen R.E."/>
            <person name="Joubert Y."/>
            <person name="Kaplan A."/>
            <person name="Kroger N."/>
            <person name="Kroth P.G."/>
            <person name="La Roche J."/>
            <person name="Lindquist E."/>
            <person name="Lommer M."/>
            <person name="Martin-Jezequel V."/>
            <person name="Lopez P.J."/>
            <person name="Lucas S."/>
            <person name="Mangogna M."/>
            <person name="McGinnis K."/>
            <person name="Medlin L.K."/>
            <person name="Montsant A."/>
            <person name="Oudot-Le Secq M.P."/>
            <person name="Napoli C."/>
            <person name="Obornik M."/>
            <person name="Parker M.S."/>
            <person name="Petit J.L."/>
            <person name="Porcel B.M."/>
            <person name="Poulsen N."/>
            <person name="Robison M."/>
            <person name="Rychlewski L."/>
            <person name="Rynearson T.A."/>
            <person name="Schmutz J."/>
            <person name="Shapiro H."/>
            <person name="Siaut M."/>
            <person name="Stanley M."/>
            <person name="Sussman M.R."/>
            <person name="Taylor A.R."/>
            <person name="Vardi A."/>
            <person name="von Dassow P."/>
            <person name="Vyverman W."/>
            <person name="Willis A."/>
            <person name="Wyrwicz L.S."/>
            <person name="Rokhsar D.S."/>
            <person name="Weissenbach J."/>
            <person name="Armbrust E.V."/>
            <person name="Green B.R."/>
            <person name="Van de Peer Y."/>
            <person name="Grigoriev I.V."/>
        </authorList>
    </citation>
    <scope>NUCLEOTIDE SEQUENCE [LARGE SCALE GENOMIC DNA]</scope>
    <source>
        <strain evidence="8 9">CCAP 1055/1</strain>
    </source>
</reference>
<evidence type="ECO:0000313" key="9">
    <source>
        <dbReference type="Proteomes" id="UP000000759"/>
    </source>
</evidence>
<dbReference type="KEGG" id="pti:PHATRDRAFT_23164"/>
<dbReference type="PaxDb" id="2850-Phatr23164"/>
<dbReference type="FunFam" id="2.40.100.10:FF:000022">
    <property type="entry name" value="Peptidyl-prolyl cis-trans isomerase CYP95"/>
    <property type="match status" value="1"/>
</dbReference>
<dbReference type="PROSITE" id="PS50072">
    <property type="entry name" value="CSA_PPIASE_2"/>
    <property type="match status" value="1"/>
</dbReference>
<dbReference type="Proteomes" id="UP000000759">
    <property type="component" value="Chromosome 22"/>
</dbReference>
<keyword evidence="3 5" id="KW-0697">Rotamase</keyword>
<accession>B7GAC9</accession>
<dbReference type="SUPFAM" id="SSF54534">
    <property type="entry name" value="FKBP-like"/>
    <property type="match status" value="1"/>
</dbReference>
<dbReference type="InterPro" id="IPR029000">
    <property type="entry name" value="Cyclophilin-like_dom_sf"/>
</dbReference>
<dbReference type="GO" id="GO:0005737">
    <property type="term" value="C:cytoplasm"/>
    <property type="evidence" value="ECO:0007669"/>
    <property type="project" value="TreeGrafter"/>
</dbReference>
<keyword evidence="4 5" id="KW-0413">Isomerase</keyword>
<dbReference type="STRING" id="556484.B7GAC9"/>
<dbReference type="SMART" id="SM00028">
    <property type="entry name" value="TPR"/>
    <property type="match status" value="3"/>
</dbReference>
<reference evidence="9" key="2">
    <citation type="submission" date="2008-08" db="EMBL/GenBank/DDBJ databases">
        <authorList>
            <consortium name="Diatom Consortium"/>
            <person name="Grigoriev I."/>
            <person name="Grimwood J."/>
            <person name="Kuo A."/>
            <person name="Otillar R.P."/>
            <person name="Salamov A."/>
            <person name="Detter J.C."/>
            <person name="Lindquist E."/>
            <person name="Shapiro H."/>
            <person name="Lucas S."/>
            <person name="Glavina del Rio T."/>
            <person name="Pitluck S."/>
            <person name="Rokhsar D."/>
            <person name="Bowler C."/>
        </authorList>
    </citation>
    <scope>GENOME REANNOTATION</scope>
    <source>
        <strain evidence="9">CCAP 1055/1</strain>
    </source>
</reference>
<dbReference type="InParanoid" id="B7GAC9"/>
<dbReference type="FunFam" id="3.10.50.40:FF:000006">
    <property type="entry name" value="Peptidyl-prolyl cis-trans isomerase"/>
    <property type="match status" value="1"/>
</dbReference>
<evidence type="ECO:0000313" key="8">
    <source>
        <dbReference type="EMBL" id="EEC44352.1"/>
    </source>
</evidence>
<dbReference type="eggNOG" id="KOG0543">
    <property type="taxonomic scope" value="Eukaryota"/>
</dbReference>
<dbReference type="PROSITE" id="PS50059">
    <property type="entry name" value="FKBP_PPIASE"/>
    <property type="match status" value="1"/>
</dbReference>
<dbReference type="FunCoup" id="B7GAC9">
    <property type="interactions" value="278"/>
</dbReference>
<evidence type="ECO:0000256" key="2">
    <source>
        <dbReference type="ARBA" id="ARBA00013194"/>
    </source>
</evidence>
<dbReference type="PANTHER" id="PTHR11071">
    <property type="entry name" value="PEPTIDYL-PROLYL CIS-TRANS ISOMERASE"/>
    <property type="match status" value="1"/>
</dbReference>
<feature type="domain" description="PPIase FKBP-type" evidence="6">
    <location>
        <begin position="38"/>
        <end position="127"/>
    </location>
</feature>
<gene>
    <name evidence="8" type="ORF">PHATRDRAFT_23164</name>
</gene>
<evidence type="ECO:0000256" key="3">
    <source>
        <dbReference type="ARBA" id="ARBA00023110"/>
    </source>
</evidence>
<dbReference type="RefSeq" id="XP_002184174.1">
    <property type="nucleotide sequence ID" value="XM_002184138.1"/>
</dbReference>
<dbReference type="GeneID" id="7195764"/>
<organism evidence="8 9">
    <name type="scientific">Phaeodactylum tricornutum (strain CCAP 1055/1)</name>
    <dbReference type="NCBI Taxonomy" id="556484"/>
    <lineage>
        <taxon>Eukaryota</taxon>
        <taxon>Sar</taxon>
        <taxon>Stramenopiles</taxon>
        <taxon>Ochrophyta</taxon>
        <taxon>Bacillariophyta</taxon>
        <taxon>Bacillariophyceae</taxon>
        <taxon>Bacillariophycidae</taxon>
        <taxon>Naviculales</taxon>
        <taxon>Phaeodactylaceae</taxon>
        <taxon>Phaeodactylum</taxon>
    </lineage>
</organism>
<dbReference type="FunFam" id="1.25.40.10:FF:000052">
    <property type="entry name" value="Aryl-hydrocarbon-interacting protein-like 1"/>
    <property type="match status" value="1"/>
</dbReference>
<dbReference type="GO" id="GO:0003755">
    <property type="term" value="F:peptidyl-prolyl cis-trans isomerase activity"/>
    <property type="evidence" value="ECO:0007669"/>
    <property type="project" value="UniProtKB-KW"/>
</dbReference>
<dbReference type="InterPro" id="IPR019734">
    <property type="entry name" value="TPR_rpt"/>
</dbReference>
<evidence type="ECO:0000256" key="5">
    <source>
        <dbReference type="PROSITE-ProRule" id="PRU00277"/>
    </source>
</evidence>
<dbReference type="InterPro" id="IPR020892">
    <property type="entry name" value="Cyclophilin-type_PPIase_CS"/>
</dbReference>
<dbReference type="Gene3D" id="2.40.100.10">
    <property type="entry name" value="Cyclophilin-like"/>
    <property type="match status" value="1"/>
</dbReference>
<dbReference type="CDD" id="cd01926">
    <property type="entry name" value="cyclophilin_ABH_like"/>
    <property type="match status" value="1"/>
</dbReference>
<name>B7GAC9_PHATC</name>
<dbReference type="PROSITE" id="PS00170">
    <property type="entry name" value="CSA_PPIASE_1"/>
    <property type="match status" value="1"/>
</dbReference>
<dbReference type="InterPro" id="IPR001179">
    <property type="entry name" value="PPIase_FKBP_dom"/>
</dbReference>
<protein>
    <recommendedName>
        <fullName evidence="2 5">peptidylprolyl isomerase</fullName>
        <ecNumber evidence="2 5">5.2.1.8</ecNumber>
    </recommendedName>
</protein>
<dbReference type="InterPro" id="IPR002130">
    <property type="entry name" value="Cyclophilin-type_PPIase_dom"/>
</dbReference>
<dbReference type="Gene3D" id="3.10.50.40">
    <property type="match status" value="1"/>
</dbReference>
<dbReference type="Gene3D" id="1.25.40.10">
    <property type="entry name" value="Tetratricopeptide repeat domain"/>
    <property type="match status" value="1"/>
</dbReference>
<dbReference type="GO" id="GO:0016018">
    <property type="term" value="F:cyclosporin A binding"/>
    <property type="evidence" value="ECO:0007669"/>
    <property type="project" value="TreeGrafter"/>
</dbReference>
<comment type="catalytic activity">
    <reaction evidence="1 5">
        <text>[protein]-peptidylproline (omega=180) = [protein]-peptidylproline (omega=0)</text>
        <dbReference type="Rhea" id="RHEA:16237"/>
        <dbReference type="Rhea" id="RHEA-COMP:10747"/>
        <dbReference type="Rhea" id="RHEA-COMP:10748"/>
        <dbReference type="ChEBI" id="CHEBI:83833"/>
        <dbReference type="ChEBI" id="CHEBI:83834"/>
        <dbReference type="EC" id="5.2.1.8"/>
    </reaction>
</comment>
<dbReference type="EC" id="5.2.1.8" evidence="2 5"/>
<dbReference type="PRINTS" id="PR00153">
    <property type="entry name" value="CSAPPISMRASE"/>
</dbReference>
<dbReference type="HOGENOM" id="CLU_039800_0_0_1"/>
<dbReference type="PANTHER" id="PTHR11071:SF561">
    <property type="entry name" value="PEPTIDYL-PROLYL CIS-TRANS ISOMERASE D-RELATED"/>
    <property type="match status" value="1"/>
</dbReference>
<keyword evidence="9" id="KW-1185">Reference proteome</keyword>
<dbReference type="InterPro" id="IPR046357">
    <property type="entry name" value="PPIase_dom_sf"/>
</dbReference>
<evidence type="ECO:0000256" key="4">
    <source>
        <dbReference type="ARBA" id="ARBA00023235"/>
    </source>
</evidence>
<dbReference type="Pfam" id="PF00160">
    <property type="entry name" value="Pro_isomerase"/>
    <property type="match status" value="1"/>
</dbReference>
<evidence type="ECO:0000259" key="6">
    <source>
        <dbReference type="PROSITE" id="PS50059"/>
    </source>
</evidence>
<dbReference type="SUPFAM" id="SSF48452">
    <property type="entry name" value="TPR-like"/>
    <property type="match status" value="1"/>
</dbReference>
<dbReference type="OrthoDB" id="1902587at2759"/>